<evidence type="ECO:0000256" key="4">
    <source>
        <dbReference type="ARBA" id="ARBA00022989"/>
    </source>
</evidence>
<evidence type="ECO:0000256" key="7">
    <source>
        <dbReference type="RuleBase" id="RU079119"/>
    </source>
</evidence>
<keyword evidence="2 7" id="KW-0808">Transferase</keyword>
<dbReference type="OrthoDB" id="331948at2759"/>
<comment type="domain">
    <text evidence="7">The DHHC domain is required for palmitoyltransferase activity.</text>
</comment>
<proteinExistence type="inferred from homology"/>
<organism evidence="9 10">
    <name type="scientific">Leptomonas seymouri</name>
    <dbReference type="NCBI Taxonomy" id="5684"/>
    <lineage>
        <taxon>Eukaryota</taxon>
        <taxon>Discoba</taxon>
        <taxon>Euglenozoa</taxon>
        <taxon>Kinetoplastea</taxon>
        <taxon>Metakinetoplastina</taxon>
        <taxon>Trypanosomatida</taxon>
        <taxon>Trypanosomatidae</taxon>
        <taxon>Leishmaniinae</taxon>
        <taxon>Leptomonas</taxon>
    </lineage>
</organism>
<evidence type="ECO:0000313" key="9">
    <source>
        <dbReference type="EMBL" id="KPI83952.1"/>
    </source>
</evidence>
<keyword evidence="10" id="KW-1185">Reference proteome</keyword>
<evidence type="ECO:0000313" key="10">
    <source>
        <dbReference type="Proteomes" id="UP000038009"/>
    </source>
</evidence>
<evidence type="ECO:0000256" key="6">
    <source>
        <dbReference type="ARBA" id="ARBA00023315"/>
    </source>
</evidence>
<keyword evidence="9" id="KW-0862">Zinc</keyword>
<dbReference type="GO" id="GO:0005783">
    <property type="term" value="C:endoplasmic reticulum"/>
    <property type="evidence" value="ECO:0007669"/>
    <property type="project" value="TreeGrafter"/>
</dbReference>
<dbReference type="GO" id="GO:0019706">
    <property type="term" value="F:protein-cysteine S-palmitoyltransferase activity"/>
    <property type="evidence" value="ECO:0007669"/>
    <property type="project" value="UniProtKB-EC"/>
</dbReference>
<keyword evidence="9" id="KW-0479">Metal-binding</keyword>
<dbReference type="InterPro" id="IPR001594">
    <property type="entry name" value="Palmitoyltrfase_DHHC"/>
</dbReference>
<dbReference type="Pfam" id="PF01529">
    <property type="entry name" value="DHHC"/>
    <property type="match status" value="1"/>
</dbReference>
<comment type="subcellular location">
    <subcellularLocation>
        <location evidence="1">Membrane</location>
        <topology evidence="1">Multi-pass membrane protein</topology>
    </subcellularLocation>
</comment>
<dbReference type="AlphaFoldDB" id="A0A0N1HSZ8"/>
<gene>
    <name evidence="9" type="ORF">ABL78_7007</name>
</gene>
<dbReference type="InterPro" id="IPR039859">
    <property type="entry name" value="PFA4/ZDH16/20/ERF2-like"/>
</dbReference>
<dbReference type="PANTHER" id="PTHR22883:SF458">
    <property type="entry name" value="PALMITOYLTRANSFERASE"/>
    <property type="match status" value="1"/>
</dbReference>
<dbReference type="GO" id="GO:0005794">
    <property type="term" value="C:Golgi apparatus"/>
    <property type="evidence" value="ECO:0007669"/>
    <property type="project" value="TreeGrafter"/>
</dbReference>
<comment type="caution">
    <text evidence="9">The sequence shown here is derived from an EMBL/GenBank/DDBJ whole genome shotgun (WGS) entry which is preliminary data.</text>
</comment>
<dbReference type="EC" id="2.3.1.225" evidence="7"/>
<keyword evidence="4 7" id="KW-1133">Transmembrane helix</keyword>
<evidence type="ECO:0000256" key="5">
    <source>
        <dbReference type="ARBA" id="ARBA00023136"/>
    </source>
</evidence>
<dbReference type="GO" id="GO:0016020">
    <property type="term" value="C:membrane"/>
    <property type="evidence" value="ECO:0007669"/>
    <property type="project" value="UniProtKB-SubCell"/>
</dbReference>
<keyword evidence="6 7" id="KW-0012">Acyltransferase</keyword>
<evidence type="ECO:0000256" key="3">
    <source>
        <dbReference type="ARBA" id="ARBA00022692"/>
    </source>
</evidence>
<accession>A0A0N1HSZ8</accession>
<feature type="transmembrane region" description="Helical" evidence="7">
    <location>
        <begin position="230"/>
        <end position="253"/>
    </location>
</feature>
<feature type="transmembrane region" description="Helical" evidence="7">
    <location>
        <begin position="56"/>
        <end position="80"/>
    </location>
</feature>
<keyword evidence="5 7" id="KW-0472">Membrane</keyword>
<evidence type="ECO:0000256" key="2">
    <source>
        <dbReference type="ARBA" id="ARBA00022679"/>
    </source>
</evidence>
<evidence type="ECO:0000256" key="1">
    <source>
        <dbReference type="ARBA" id="ARBA00004141"/>
    </source>
</evidence>
<feature type="transmembrane region" description="Helical" evidence="7">
    <location>
        <begin position="126"/>
        <end position="146"/>
    </location>
</feature>
<keyword evidence="3 7" id="KW-0812">Transmembrane</keyword>
<comment type="catalytic activity">
    <reaction evidence="7">
        <text>L-cysteinyl-[protein] + hexadecanoyl-CoA = S-hexadecanoyl-L-cysteinyl-[protein] + CoA</text>
        <dbReference type="Rhea" id="RHEA:36683"/>
        <dbReference type="Rhea" id="RHEA-COMP:10131"/>
        <dbReference type="Rhea" id="RHEA-COMP:11032"/>
        <dbReference type="ChEBI" id="CHEBI:29950"/>
        <dbReference type="ChEBI" id="CHEBI:57287"/>
        <dbReference type="ChEBI" id="CHEBI:57379"/>
        <dbReference type="ChEBI" id="CHEBI:74151"/>
        <dbReference type="EC" id="2.3.1.225"/>
    </reaction>
</comment>
<comment type="similarity">
    <text evidence="7">Belongs to the DHHC palmitoyltransferase family.</text>
</comment>
<dbReference type="EMBL" id="LJSK01000306">
    <property type="protein sequence ID" value="KPI83952.1"/>
    <property type="molecule type" value="Genomic_DNA"/>
</dbReference>
<feature type="transmembrane region" description="Helical" evidence="7">
    <location>
        <begin position="197"/>
        <end position="218"/>
    </location>
</feature>
<dbReference type="GO" id="GO:0006612">
    <property type="term" value="P:protein targeting to membrane"/>
    <property type="evidence" value="ECO:0007669"/>
    <property type="project" value="TreeGrafter"/>
</dbReference>
<evidence type="ECO:0000259" key="8">
    <source>
        <dbReference type="Pfam" id="PF01529"/>
    </source>
</evidence>
<dbReference type="GO" id="GO:0008270">
    <property type="term" value="F:zinc ion binding"/>
    <property type="evidence" value="ECO:0007669"/>
    <property type="project" value="UniProtKB-KW"/>
</dbReference>
<reference evidence="9 10" key="1">
    <citation type="journal article" date="2015" name="PLoS Pathog.">
        <title>Leptomonas seymouri: Adaptations to the Dixenous Life Cycle Analyzed by Genome Sequencing, Transcriptome Profiling and Co-infection with Leishmania donovani.</title>
        <authorList>
            <person name="Kraeva N."/>
            <person name="Butenko A."/>
            <person name="Hlavacova J."/>
            <person name="Kostygov A."/>
            <person name="Myskova J."/>
            <person name="Grybchuk D."/>
            <person name="Lestinova T."/>
            <person name="Votypka J."/>
            <person name="Volf P."/>
            <person name="Opperdoes F."/>
            <person name="Flegontov P."/>
            <person name="Lukes J."/>
            <person name="Yurchenko V."/>
        </authorList>
    </citation>
    <scope>NUCLEOTIDE SEQUENCE [LARGE SCALE GENOMIC DNA]</scope>
    <source>
        <strain evidence="9 10">ATCC 30220</strain>
    </source>
</reference>
<dbReference type="OMA" id="MDHHCYF"/>
<dbReference type="PROSITE" id="PS50216">
    <property type="entry name" value="DHHC"/>
    <property type="match status" value="1"/>
</dbReference>
<keyword evidence="9" id="KW-0863">Zinc-finger</keyword>
<dbReference type="VEuPathDB" id="TriTrypDB:Lsey_0306_0090"/>
<dbReference type="PANTHER" id="PTHR22883">
    <property type="entry name" value="ZINC FINGER DHHC DOMAIN CONTAINING PROTEIN"/>
    <property type="match status" value="1"/>
</dbReference>
<name>A0A0N1HSZ8_LEPSE</name>
<feature type="transmembrane region" description="Helical" evidence="7">
    <location>
        <begin position="12"/>
        <end position="36"/>
    </location>
</feature>
<sequence length="282" mass="31587">MKTVEEVLTSWGAVYVALFLPAVLLLANFVFGKCFVSEALSRAQHSPQCVHTRSRIVGRAHVALVALSFVWQFYVVMFVARVRVVGGNDSTYACNPAFFLWDVVDSLPWLGDVHADLLFQCSASDIAYLVSVTLFASLYAACVFSVPQLSHSDPVGEGASAQASAVSHCRQCDADVFQKDHHCYFICNCVGKRNKRVFILCLIAGVVNLSYLLYNYMVWVLTEGDALTNLGALLVLSLDAFLVSLLCFQVLLWRRGWSTREFLKTRRRNKESFCRSARRLLF</sequence>
<protein>
    <recommendedName>
        <fullName evidence="7">Palmitoyltransferase</fullName>
        <ecNumber evidence="7">2.3.1.225</ecNumber>
    </recommendedName>
</protein>
<dbReference type="Proteomes" id="UP000038009">
    <property type="component" value="Unassembled WGS sequence"/>
</dbReference>
<feature type="domain" description="Palmitoyltransferase DHHC" evidence="8">
    <location>
        <begin position="165"/>
        <end position="259"/>
    </location>
</feature>